<evidence type="ECO:0000313" key="1">
    <source>
        <dbReference type="EMBL" id="GAD58676.1"/>
    </source>
</evidence>
<accession>A0A8E0KJ38</accession>
<comment type="caution">
    <text evidence="1">The sequence shown here is derived from an EMBL/GenBank/DDBJ whole genome shotgun (WGS) entry which is preliminary data.</text>
</comment>
<evidence type="ECO:0000313" key="2">
    <source>
        <dbReference type="Proteomes" id="UP000016569"/>
    </source>
</evidence>
<organism evidence="1 2">
    <name type="scientific">Brevundimonas abyssalis TAR-001</name>
    <dbReference type="NCBI Taxonomy" id="1391729"/>
    <lineage>
        <taxon>Bacteria</taxon>
        <taxon>Pseudomonadati</taxon>
        <taxon>Pseudomonadota</taxon>
        <taxon>Alphaproteobacteria</taxon>
        <taxon>Caulobacterales</taxon>
        <taxon>Caulobacteraceae</taxon>
        <taxon>Brevundimonas</taxon>
    </lineage>
</organism>
<gene>
    <name evidence="1" type="ORF">MBEBAB_0926</name>
</gene>
<sequence>MGQDDNHWCELGFAEPAVAFKGPTQTARSVTEAWMALHGFCPACAADRLPQLPNNAPVADFRCGDCGEEYELKAKQGKLGGS</sequence>
<keyword evidence="2" id="KW-1185">Reference proteome</keyword>
<dbReference type="Proteomes" id="UP000016569">
    <property type="component" value="Unassembled WGS sequence"/>
</dbReference>
<proteinExistence type="predicted"/>
<dbReference type="InterPro" id="IPR043025">
    <property type="entry name" value="DRP_PD-(D/E)XK_dom"/>
</dbReference>
<dbReference type="RefSeq" id="WP_021696772.1">
    <property type="nucleotide sequence ID" value="NZ_BATC01000010.1"/>
</dbReference>
<dbReference type="AlphaFoldDB" id="A0A8E0KJ38"/>
<name>A0A8E0KJ38_9CAUL</name>
<dbReference type="OrthoDB" id="1664032at2"/>
<dbReference type="Pfam" id="PF06044">
    <property type="entry name" value="DpnI"/>
    <property type="match status" value="1"/>
</dbReference>
<dbReference type="InterPro" id="IPR010324">
    <property type="entry name" value="DRP"/>
</dbReference>
<reference evidence="2" key="1">
    <citation type="journal article" date="2013" name="Genome Announc.">
        <title>Draft Genome Sequence of the Dimorphic Prosthecate Bacterium Brevundimonas abyssalis TAR-001T.</title>
        <authorList>
            <person name="Tsubouchi T."/>
            <person name="Nishi S."/>
            <person name="Usui K."/>
            <person name="Shimane Y."/>
            <person name="Takaki Y."/>
            <person name="Maruyama T."/>
            <person name="Hatada Y."/>
        </authorList>
    </citation>
    <scope>NUCLEOTIDE SEQUENCE [LARGE SCALE GENOMIC DNA]</scope>
    <source>
        <strain evidence="2">TAR-001</strain>
    </source>
</reference>
<dbReference type="EMBL" id="BATC01000010">
    <property type="protein sequence ID" value="GAD58676.1"/>
    <property type="molecule type" value="Genomic_DNA"/>
</dbReference>
<protein>
    <submittedName>
        <fullName evidence="1">Dam-replacing protein</fullName>
    </submittedName>
</protein>
<dbReference type="Gene3D" id="3.40.210.30">
    <property type="entry name" value="Dam replacing family, catalytic PD-(D/E)XK domain"/>
    <property type="match status" value="1"/>
</dbReference>